<sequence length="307" mass="34713">MKRFWFWGALLAIIASWTINISNYEAKFLDKPIVLKHYIDRQMDQTHLFKIYYVTNKNNPAILQTIEVGGQSIPNVSSSNDMWLYGNNNSIYNSPNIVQEFNQHLLLEAEFDPSMLHFEGEEIKPYLGTNVFLQFSDGTAGHFDIGEIRITPSMPSQNPKLNSISTGGTSDGLHSSIYSAEEKLTMNEFIVPENIAKDVQVKLQYEGEKARVPDPIYQADVMPNWGDINHPLAKDVKWPIELALQGSVGVYIQIESTNNKAIDALVPWEGKTADGETFTSFFPLLHIPQLTDEDLKNLMEDEVNDGK</sequence>
<accession>A0A9X3LKT1</accession>
<keyword evidence="2" id="KW-1185">Reference proteome</keyword>
<dbReference type="RefSeq" id="WP_269927454.1">
    <property type="nucleotide sequence ID" value="NZ_JAMKBJ010000016.1"/>
</dbReference>
<protein>
    <submittedName>
        <fullName evidence="1">Uncharacterized protein</fullName>
    </submittedName>
</protein>
<organism evidence="1 2">
    <name type="scientific">Paenisporosarcina quisquiliarum</name>
    <dbReference type="NCBI Taxonomy" id="365346"/>
    <lineage>
        <taxon>Bacteria</taxon>
        <taxon>Bacillati</taxon>
        <taxon>Bacillota</taxon>
        <taxon>Bacilli</taxon>
        <taxon>Bacillales</taxon>
        <taxon>Caryophanaceae</taxon>
        <taxon>Paenisporosarcina</taxon>
    </lineage>
</organism>
<comment type="caution">
    <text evidence="1">The sequence shown here is derived from an EMBL/GenBank/DDBJ whole genome shotgun (WGS) entry which is preliminary data.</text>
</comment>
<dbReference type="EMBL" id="JAMKBJ010000016">
    <property type="protein sequence ID" value="MCZ8538384.1"/>
    <property type="molecule type" value="Genomic_DNA"/>
</dbReference>
<dbReference type="Proteomes" id="UP001152173">
    <property type="component" value="Unassembled WGS sequence"/>
</dbReference>
<gene>
    <name evidence="1" type="ORF">M9R32_14400</name>
</gene>
<proteinExistence type="predicted"/>
<name>A0A9X3LKT1_9BACL</name>
<dbReference type="AlphaFoldDB" id="A0A9X3LKT1"/>
<evidence type="ECO:0000313" key="2">
    <source>
        <dbReference type="Proteomes" id="UP001152173"/>
    </source>
</evidence>
<reference evidence="1" key="1">
    <citation type="submission" date="2022-05" db="EMBL/GenBank/DDBJ databases">
        <authorList>
            <person name="Colautti A."/>
            <person name="Iacumin L."/>
        </authorList>
    </citation>
    <scope>NUCLEOTIDE SEQUENCE</scope>
    <source>
        <strain evidence="1">SK 55</strain>
    </source>
</reference>
<evidence type="ECO:0000313" key="1">
    <source>
        <dbReference type="EMBL" id="MCZ8538384.1"/>
    </source>
</evidence>